<dbReference type="GO" id="GO:0006508">
    <property type="term" value="P:proteolysis"/>
    <property type="evidence" value="ECO:0007669"/>
    <property type="project" value="UniProtKB-KW"/>
</dbReference>
<feature type="domain" description="Glycoside hydrolase family 3 N-terminal" evidence="6">
    <location>
        <begin position="16"/>
        <end position="309"/>
    </location>
</feature>
<evidence type="ECO:0000256" key="1">
    <source>
        <dbReference type="ARBA" id="ARBA00001231"/>
    </source>
</evidence>
<proteinExistence type="inferred from homology"/>
<dbReference type="PANTHER" id="PTHR30480">
    <property type="entry name" value="BETA-HEXOSAMINIDASE-RELATED"/>
    <property type="match status" value="1"/>
</dbReference>
<evidence type="ECO:0000256" key="3">
    <source>
        <dbReference type="ARBA" id="ARBA00012663"/>
    </source>
</evidence>
<dbReference type="InterPro" id="IPR050226">
    <property type="entry name" value="NagZ_Beta-hexosaminidase"/>
</dbReference>
<dbReference type="InterPro" id="IPR001764">
    <property type="entry name" value="Glyco_hydro_3_N"/>
</dbReference>
<evidence type="ECO:0000313" key="7">
    <source>
        <dbReference type="EMBL" id="QED23524.1"/>
    </source>
</evidence>
<dbReference type="Proteomes" id="UP000321934">
    <property type="component" value="Chromosome"/>
</dbReference>
<keyword evidence="7" id="KW-0645">Protease</keyword>
<gene>
    <name evidence="7" type="ORF">Deia_00734</name>
</gene>
<dbReference type="GO" id="GO:0004563">
    <property type="term" value="F:beta-N-acetylhexosaminidase activity"/>
    <property type="evidence" value="ECO:0007669"/>
    <property type="project" value="UniProtKB-EC"/>
</dbReference>
<sequence length="315" mass="35328">MKSYIFGINSLDLIDDEINLLSKINLYGIVLFARNIGSREQVLGLNAKIKNKLGSHVKICIDQEGGRVQRINFTQKYPSAQEMTKLSESEFEQSVKNMSIELKNLGFDINFAPVCDINYKVDTPLISDRSFGKDVDEVVKYCSKFIEISKNEGIDCVLKHIPGHGRANIDSHIDIPRISSDILTLENTDFAVFKRLDKLCNIAMTSHIIYDCLDKTAPFSVSKTAIDYIKTNIFKGLILTDAIEMGALIKHFDKNLSSGYEDVNFYATKKYKTNHERCKILRKISSECLSAGCDIVMHCSGNLQEMSGILSGIAD</sequence>
<comment type="catalytic activity">
    <reaction evidence="1">
        <text>Hydrolysis of terminal non-reducing N-acetyl-D-hexosamine residues in N-acetyl-beta-D-hexosaminides.</text>
        <dbReference type="EC" id="3.2.1.52"/>
    </reaction>
</comment>
<dbReference type="AlphaFoldDB" id="A0A5B8XH77"/>
<evidence type="ECO:0000259" key="6">
    <source>
        <dbReference type="Pfam" id="PF00933"/>
    </source>
</evidence>
<evidence type="ECO:0000313" key="8">
    <source>
        <dbReference type="Proteomes" id="UP000321934"/>
    </source>
</evidence>
<dbReference type="RefSeq" id="WP_146820792.1">
    <property type="nucleotide sequence ID" value="NZ_CP029077.1"/>
</dbReference>
<name>A0A5B8XH77_9RICK</name>
<keyword evidence="4" id="KW-0378">Hydrolase</keyword>
<dbReference type="PANTHER" id="PTHR30480:SF13">
    <property type="entry name" value="BETA-HEXOSAMINIDASE"/>
    <property type="match status" value="1"/>
</dbReference>
<evidence type="ECO:0000256" key="5">
    <source>
        <dbReference type="ARBA" id="ARBA00023295"/>
    </source>
</evidence>
<dbReference type="SUPFAM" id="SSF51445">
    <property type="entry name" value="(Trans)glycosidases"/>
    <property type="match status" value="1"/>
</dbReference>
<evidence type="ECO:0000256" key="2">
    <source>
        <dbReference type="ARBA" id="ARBA00005336"/>
    </source>
</evidence>
<keyword evidence="5" id="KW-0326">Glycosidase</keyword>
<comment type="similarity">
    <text evidence="2">Belongs to the glycosyl hydrolase 3 family.</text>
</comment>
<dbReference type="Gene3D" id="3.20.20.300">
    <property type="entry name" value="Glycoside hydrolase, family 3, N-terminal domain"/>
    <property type="match status" value="1"/>
</dbReference>
<keyword evidence="8" id="KW-1185">Reference proteome</keyword>
<accession>A0A5B8XH77</accession>
<dbReference type="Pfam" id="PF00933">
    <property type="entry name" value="Glyco_hydro_3"/>
    <property type="match status" value="1"/>
</dbReference>
<dbReference type="InterPro" id="IPR036962">
    <property type="entry name" value="Glyco_hydro_3_N_sf"/>
</dbReference>
<organism evidence="7 8">
    <name type="scientific">Candidatus Deianiraea vastatrix</name>
    <dbReference type="NCBI Taxonomy" id="2163644"/>
    <lineage>
        <taxon>Bacteria</taxon>
        <taxon>Pseudomonadati</taxon>
        <taxon>Pseudomonadota</taxon>
        <taxon>Alphaproteobacteria</taxon>
        <taxon>Rickettsiales</taxon>
        <taxon>Candidatus Deianiraeaceae</taxon>
        <taxon>Candidatus Deianiraea</taxon>
    </lineage>
</organism>
<reference evidence="7 8" key="1">
    <citation type="journal article" date="2019" name="ISME J.">
        <title>Deianiraea, an extracellular bacterium associated with the ciliate Paramecium, suggests an alternative scenario for the evolution of Rickettsiales.</title>
        <authorList>
            <person name="Castelli M."/>
            <person name="Sabaneyeva E."/>
            <person name="Lanzoni O."/>
            <person name="Lebedeva N."/>
            <person name="Floriano A.M."/>
            <person name="Gaiarsa S."/>
            <person name="Benken K."/>
            <person name="Modeo L."/>
            <person name="Bandi C."/>
            <person name="Potekhin A."/>
            <person name="Sassera D."/>
            <person name="Petroni G."/>
        </authorList>
    </citation>
    <scope>NUCLEOTIDE SEQUENCE [LARGE SCALE GENOMIC DNA]</scope>
    <source>
        <strain evidence="7">CyL4-1</strain>
    </source>
</reference>
<protein>
    <recommendedName>
        <fullName evidence="3">beta-N-acetylhexosaminidase</fullName>
        <ecNumber evidence="3">3.2.1.52</ecNumber>
    </recommendedName>
</protein>
<dbReference type="EMBL" id="CP029077">
    <property type="protein sequence ID" value="QED23524.1"/>
    <property type="molecule type" value="Genomic_DNA"/>
</dbReference>
<dbReference type="OrthoDB" id="9786661at2"/>
<dbReference type="GO" id="GO:0005975">
    <property type="term" value="P:carbohydrate metabolic process"/>
    <property type="evidence" value="ECO:0007669"/>
    <property type="project" value="InterPro"/>
</dbReference>
<dbReference type="EC" id="3.2.1.52" evidence="3"/>
<dbReference type="InterPro" id="IPR017853">
    <property type="entry name" value="GH"/>
</dbReference>
<evidence type="ECO:0000256" key="4">
    <source>
        <dbReference type="ARBA" id="ARBA00022801"/>
    </source>
</evidence>
<dbReference type="GO" id="GO:0008233">
    <property type="term" value="F:peptidase activity"/>
    <property type="evidence" value="ECO:0007669"/>
    <property type="project" value="UniProtKB-KW"/>
</dbReference>
<dbReference type="GO" id="GO:0009254">
    <property type="term" value="P:peptidoglycan turnover"/>
    <property type="evidence" value="ECO:0007669"/>
    <property type="project" value="TreeGrafter"/>
</dbReference>